<keyword evidence="2" id="KW-0812">Transmembrane</keyword>
<dbReference type="InterPro" id="IPR005625">
    <property type="entry name" value="PepSY-ass_TM"/>
</dbReference>
<evidence type="ECO:0000313" key="3">
    <source>
        <dbReference type="EMBL" id="SEG76113.1"/>
    </source>
</evidence>
<name>A0A1H6CTV4_9ACTN</name>
<feature type="transmembrane region" description="Helical" evidence="2">
    <location>
        <begin position="173"/>
        <end position="191"/>
    </location>
</feature>
<feature type="transmembrane region" description="Helical" evidence="2">
    <location>
        <begin position="412"/>
        <end position="430"/>
    </location>
</feature>
<evidence type="ECO:0000256" key="2">
    <source>
        <dbReference type="SAM" id="Phobius"/>
    </source>
</evidence>
<dbReference type="PANTHER" id="PTHR34219">
    <property type="entry name" value="IRON-REGULATED INNER MEMBRANE PROTEIN-RELATED"/>
    <property type="match status" value="1"/>
</dbReference>
<keyword evidence="2" id="KW-1133">Transmembrane helix</keyword>
<keyword evidence="4" id="KW-1185">Reference proteome</keyword>
<dbReference type="Pfam" id="PF03929">
    <property type="entry name" value="PepSY_TM"/>
    <property type="match status" value="1"/>
</dbReference>
<feature type="region of interest" description="Disordered" evidence="1">
    <location>
        <begin position="259"/>
        <end position="284"/>
    </location>
</feature>
<dbReference type="EMBL" id="FNVO01000011">
    <property type="protein sequence ID" value="SEG76113.1"/>
    <property type="molecule type" value="Genomic_DNA"/>
</dbReference>
<dbReference type="Proteomes" id="UP000236723">
    <property type="component" value="Unassembled WGS sequence"/>
</dbReference>
<accession>A0A1H6CTV4</accession>
<protein>
    <submittedName>
        <fullName evidence="3">Uncharacterized iron-regulated membrane protein</fullName>
    </submittedName>
</protein>
<reference evidence="4" key="1">
    <citation type="submission" date="2016-10" db="EMBL/GenBank/DDBJ databases">
        <authorList>
            <person name="Varghese N."/>
            <person name="Submissions S."/>
        </authorList>
    </citation>
    <scope>NUCLEOTIDE SEQUENCE [LARGE SCALE GENOMIC DNA]</scope>
    <source>
        <strain evidence="4">DSM 43163</strain>
    </source>
</reference>
<feature type="transmembrane region" description="Helical" evidence="2">
    <location>
        <begin position="212"/>
        <end position="232"/>
    </location>
</feature>
<evidence type="ECO:0000313" key="4">
    <source>
        <dbReference type="Proteomes" id="UP000236723"/>
    </source>
</evidence>
<sequence>MSLQTSVPAPPEPTQAPRSVRSGLAALALRLHFYAGMLIAPFLLVAATTGFLYACSWQAEKIIYADQLRVPAAGERLPVERQVQIAKVARPDGTVLGVRPSVETGQTTRVLMDVAGLGTSEKLAVYVDPYRGTVRGELTVYGGSEALPVRAWLSQTHRHLHLGDPGRLYSEMAASWLWVVVLGGLVLWISRRRTRRRELAFPDLKARGRRRTLSLHGTVGLWAAAGLLFLSATGLTWSQYAGARVNVLQEKLNGVTPTLSGTAAAGHHGSGGTGHDHGHDASPSQADVDRILAAAGLAGPVEVTYPKAADEAFVVQQVDRSWPLRQDSKAIDPSSAQVIDTLAFADYPFLAKLTAIGISAHMGSLFGPVNQLLLAALAAGLITLIVLGYLMWWRRGRHGFGRPIPRGAWRSAPPWLLVPLGALALGAAWLVPLFGYTLLGFLVVDAVIGALIRRRTRTGTVSP</sequence>
<keyword evidence="2" id="KW-0472">Membrane</keyword>
<feature type="transmembrane region" description="Helical" evidence="2">
    <location>
        <begin position="31"/>
        <end position="54"/>
    </location>
</feature>
<organism evidence="3 4">
    <name type="scientific">Thermomonospora echinospora</name>
    <dbReference type="NCBI Taxonomy" id="1992"/>
    <lineage>
        <taxon>Bacteria</taxon>
        <taxon>Bacillati</taxon>
        <taxon>Actinomycetota</taxon>
        <taxon>Actinomycetes</taxon>
        <taxon>Streptosporangiales</taxon>
        <taxon>Thermomonosporaceae</taxon>
        <taxon>Thermomonospora</taxon>
    </lineage>
</organism>
<dbReference type="AlphaFoldDB" id="A0A1H6CTV4"/>
<feature type="transmembrane region" description="Helical" evidence="2">
    <location>
        <begin position="436"/>
        <end position="452"/>
    </location>
</feature>
<feature type="transmembrane region" description="Helical" evidence="2">
    <location>
        <begin position="372"/>
        <end position="392"/>
    </location>
</feature>
<proteinExistence type="predicted"/>
<dbReference type="RefSeq" id="WP_235018071.1">
    <property type="nucleotide sequence ID" value="NZ_FNVO01000011.1"/>
</dbReference>
<evidence type="ECO:0000256" key="1">
    <source>
        <dbReference type="SAM" id="MobiDB-lite"/>
    </source>
</evidence>
<dbReference type="PANTHER" id="PTHR34219:SF1">
    <property type="entry name" value="PEPSY DOMAIN-CONTAINING PROTEIN"/>
    <property type="match status" value="1"/>
</dbReference>
<gene>
    <name evidence="3" type="ORF">SAMN04489712_111124</name>
</gene>